<proteinExistence type="predicted"/>
<evidence type="ECO:0000313" key="1">
    <source>
        <dbReference type="EMBL" id="CAA9553411.1"/>
    </source>
</evidence>
<name>A0A6J4UKH3_9BACT</name>
<sequence length="101" mass="10664">MTTAIAAPPALAAACEREFPLCREYTYLNTAAAGPLPQRTVRAIADVAAAAQYPHTARALPSAEPLVRERLARLIGADPGDFVFTGNTTHGMNICAQGIAW</sequence>
<dbReference type="EMBL" id="CADCWM010000322">
    <property type="protein sequence ID" value="CAA9553411.1"/>
    <property type="molecule type" value="Genomic_DNA"/>
</dbReference>
<accession>A0A6J4UKH3</accession>
<dbReference type="AlphaFoldDB" id="A0A6J4UKH3"/>
<dbReference type="InterPro" id="IPR015421">
    <property type="entry name" value="PyrdxlP-dep_Trfase_major"/>
</dbReference>
<dbReference type="Gene3D" id="3.40.640.10">
    <property type="entry name" value="Type I PLP-dependent aspartate aminotransferase-like (Major domain)"/>
    <property type="match status" value="1"/>
</dbReference>
<feature type="non-terminal residue" evidence="1">
    <location>
        <position position="101"/>
    </location>
</feature>
<reference evidence="1" key="1">
    <citation type="submission" date="2020-02" db="EMBL/GenBank/DDBJ databases">
        <authorList>
            <person name="Meier V. D."/>
        </authorList>
    </citation>
    <scope>NUCLEOTIDE SEQUENCE</scope>
    <source>
        <strain evidence="1">AVDCRST_MAG88</strain>
    </source>
</reference>
<dbReference type="InterPro" id="IPR015422">
    <property type="entry name" value="PyrdxlP-dep_Trfase_small"/>
</dbReference>
<dbReference type="InterPro" id="IPR015424">
    <property type="entry name" value="PyrdxlP-dep_Trfase"/>
</dbReference>
<organism evidence="1">
    <name type="scientific">uncultured Thermomicrobiales bacterium</name>
    <dbReference type="NCBI Taxonomy" id="1645740"/>
    <lineage>
        <taxon>Bacteria</taxon>
        <taxon>Pseudomonadati</taxon>
        <taxon>Thermomicrobiota</taxon>
        <taxon>Thermomicrobia</taxon>
        <taxon>Thermomicrobiales</taxon>
        <taxon>environmental samples</taxon>
    </lineage>
</organism>
<protein>
    <recommendedName>
        <fullName evidence="2">Cysteine desulfurase</fullName>
    </recommendedName>
</protein>
<dbReference type="Gene3D" id="3.90.1150.10">
    <property type="entry name" value="Aspartate Aminotransferase, domain 1"/>
    <property type="match status" value="1"/>
</dbReference>
<evidence type="ECO:0008006" key="2">
    <source>
        <dbReference type="Google" id="ProtNLM"/>
    </source>
</evidence>
<gene>
    <name evidence="1" type="ORF">AVDCRST_MAG88-928</name>
</gene>
<dbReference type="SUPFAM" id="SSF53383">
    <property type="entry name" value="PLP-dependent transferases"/>
    <property type="match status" value="1"/>
</dbReference>